<comment type="subcellular location">
    <subcellularLocation>
        <location evidence="1">Membrane</location>
    </subcellularLocation>
</comment>
<feature type="domain" description="EF-hand" evidence="8">
    <location>
        <begin position="91"/>
        <end position="126"/>
    </location>
</feature>
<accession>A0ABY9CTC9</accession>
<evidence type="ECO:0000256" key="1">
    <source>
        <dbReference type="ARBA" id="ARBA00004370"/>
    </source>
</evidence>
<evidence type="ECO:0000256" key="6">
    <source>
        <dbReference type="SAM" id="Coils"/>
    </source>
</evidence>
<keyword evidence="3" id="KW-0106">Calcium</keyword>
<dbReference type="PROSITE" id="PS51775">
    <property type="entry name" value="GTD_BINDING"/>
    <property type="match status" value="1"/>
</dbReference>
<dbReference type="PANTHER" id="PTHR46971">
    <property type="entry name" value="CALCINEURIN B SUBUNIT (PROTEIN PHOSPHATASE 2B REGULATORY SUBUNIT)-LIKE PROTEIN"/>
    <property type="match status" value="1"/>
</dbReference>
<keyword evidence="2" id="KW-0812">Transmembrane</keyword>
<feature type="coiled-coil region" evidence="6">
    <location>
        <begin position="577"/>
        <end position="611"/>
    </location>
</feature>
<evidence type="ECO:0008006" key="12">
    <source>
        <dbReference type="Google" id="ProtNLM"/>
    </source>
</evidence>
<feature type="domain" description="GTD-binding" evidence="9">
    <location>
        <begin position="201"/>
        <end position="299"/>
    </location>
</feature>
<feature type="compositionally biased region" description="Basic and acidic residues" evidence="7">
    <location>
        <begin position="417"/>
        <end position="427"/>
    </location>
</feature>
<dbReference type="Proteomes" id="UP001227230">
    <property type="component" value="Chromosome 11"/>
</dbReference>
<keyword evidence="5" id="KW-0472">Membrane</keyword>
<dbReference type="InterPro" id="IPR011992">
    <property type="entry name" value="EF-hand-dom_pair"/>
</dbReference>
<evidence type="ECO:0000256" key="5">
    <source>
        <dbReference type="ARBA" id="ARBA00023136"/>
    </source>
</evidence>
<dbReference type="PANTHER" id="PTHR46971:SF4">
    <property type="entry name" value="OS08G0442300 PROTEIN"/>
    <property type="match status" value="1"/>
</dbReference>
<keyword evidence="6" id="KW-0175">Coiled coil</keyword>
<evidence type="ECO:0000256" key="3">
    <source>
        <dbReference type="ARBA" id="ARBA00022837"/>
    </source>
</evidence>
<reference evidence="10 11" key="1">
    <citation type="journal article" date="2023" name="Hortic Res">
        <title>The complete reference genome for grapevine (Vitis vinifera L.) genetics and breeding.</title>
        <authorList>
            <person name="Shi X."/>
            <person name="Cao S."/>
            <person name="Wang X."/>
            <person name="Huang S."/>
            <person name="Wang Y."/>
            <person name="Liu Z."/>
            <person name="Liu W."/>
            <person name="Leng X."/>
            <person name="Peng Y."/>
            <person name="Wang N."/>
            <person name="Wang Y."/>
            <person name="Ma Z."/>
            <person name="Xu X."/>
            <person name="Zhang F."/>
            <person name="Xue H."/>
            <person name="Zhong H."/>
            <person name="Wang Y."/>
            <person name="Zhang K."/>
            <person name="Velt A."/>
            <person name="Avia K."/>
            <person name="Holtgrawe D."/>
            <person name="Grimplet J."/>
            <person name="Matus J.T."/>
            <person name="Ware D."/>
            <person name="Wu X."/>
            <person name="Wang H."/>
            <person name="Liu C."/>
            <person name="Fang Y."/>
            <person name="Rustenholz C."/>
            <person name="Cheng Z."/>
            <person name="Xiao H."/>
            <person name="Zhou Y."/>
        </authorList>
    </citation>
    <scope>NUCLEOTIDE SEQUENCE [LARGE SCALE GENOMIC DNA]</scope>
    <source>
        <strain evidence="11">cv. Pinot noir / PN40024</strain>
        <tissue evidence="10">Leaf</tissue>
    </source>
</reference>
<evidence type="ECO:0000259" key="9">
    <source>
        <dbReference type="PROSITE" id="PS51775"/>
    </source>
</evidence>
<name>A0ABY9CTC9_VITVI</name>
<keyword evidence="4" id="KW-1133">Transmembrane helix</keyword>
<evidence type="ECO:0000313" key="11">
    <source>
        <dbReference type="Proteomes" id="UP001227230"/>
    </source>
</evidence>
<dbReference type="EMBL" id="CP126658">
    <property type="protein sequence ID" value="WJZ98384.1"/>
    <property type="molecule type" value="Genomic_DNA"/>
</dbReference>
<sequence>MGTTSSTLTQYDIEEVQEHCNHTFSQQEIASLYQRFCQLDRNGGGFIAADEFLSVPEFAVNPLSQRLLRMLDGLNFKEFVAFLSAFSSRATLQQKIEFIFKVYDSSANGKVTFDDMLNVLRDLTGQFISEKQREEVLTQVLEEAGYNKNSLLVLSDFVKILGNPDLKMERISSQLGGFALRIKKVKCAMAESNTSLGTPETDMTTLKEALWAQQQLLQKLYSELDEEREASATAASETLSMILRLQGEKAAVKMEASQYKRMAEERMCHAEKSLSLFEELIYQKEMEIASLEFQVQAYRCKLLSMGYSDPVAGDTRFPDNLLLQRNESLVGDTSVNDIVRRSNSLPSIRLKDSYHKKAIIERERSMIPLIPRIVEENMDQELGDQNFDLEKKSENSSAVGDYDSYWEQIRRLDKKVKELSDCKDSSRGGKSANLKAGSRSSLPSQVSMTSYDLTSGDMTTKSGKVKHPGGFLEDGAITNSACAFGVHDIFEVPKAIKNHKSCERMKKEQSKLILEDEDRLLMPDSVSKEAAESYIRDETDWEKESFLSANHENRLIKPKHGMAFESDLAFPCSTIGVAECQAEFQQLVRRMKQLEDEREIIRQDNGGEEELKLLREIHEKLNLIQSEIESLRPKKRSPPPDDPALVSLMEAMLCFWL</sequence>
<dbReference type="InterPro" id="IPR018247">
    <property type="entry name" value="EF_Hand_1_Ca_BS"/>
</dbReference>
<evidence type="ECO:0000256" key="4">
    <source>
        <dbReference type="ARBA" id="ARBA00022989"/>
    </source>
</evidence>
<dbReference type="Pfam" id="PF04576">
    <property type="entry name" value="Zein-binding"/>
    <property type="match status" value="1"/>
</dbReference>
<evidence type="ECO:0000256" key="7">
    <source>
        <dbReference type="SAM" id="MobiDB-lite"/>
    </source>
</evidence>
<feature type="domain" description="EF-hand" evidence="8">
    <location>
        <begin position="27"/>
        <end position="62"/>
    </location>
</feature>
<dbReference type="InterPro" id="IPR007656">
    <property type="entry name" value="GTD-bd"/>
</dbReference>
<feature type="compositionally biased region" description="Polar residues" evidence="7">
    <location>
        <begin position="438"/>
        <end position="455"/>
    </location>
</feature>
<gene>
    <name evidence="10" type="ORF">VitviT2T_016912</name>
</gene>
<organism evidence="10 11">
    <name type="scientific">Vitis vinifera</name>
    <name type="common">Grape</name>
    <dbReference type="NCBI Taxonomy" id="29760"/>
    <lineage>
        <taxon>Eukaryota</taxon>
        <taxon>Viridiplantae</taxon>
        <taxon>Streptophyta</taxon>
        <taxon>Embryophyta</taxon>
        <taxon>Tracheophyta</taxon>
        <taxon>Spermatophyta</taxon>
        <taxon>Magnoliopsida</taxon>
        <taxon>eudicotyledons</taxon>
        <taxon>Gunneridae</taxon>
        <taxon>Pentapetalae</taxon>
        <taxon>rosids</taxon>
        <taxon>Vitales</taxon>
        <taxon>Vitaceae</taxon>
        <taxon>Viteae</taxon>
        <taxon>Vitis</taxon>
    </lineage>
</organism>
<keyword evidence="11" id="KW-1185">Reference proteome</keyword>
<evidence type="ECO:0000256" key="2">
    <source>
        <dbReference type="ARBA" id="ARBA00022692"/>
    </source>
</evidence>
<dbReference type="PROSITE" id="PS00018">
    <property type="entry name" value="EF_HAND_1"/>
    <property type="match status" value="2"/>
</dbReference>
<dbReference type="PROSITE" id="PS50222">
    <property type="entry name" value="EF_HAND_2"/>
    <property type="match status" value="2"/>
</dbReference>
<dbReference type="Gene3D" id="1.10.238.10">
    <property type="entry name" value="EF-hand"/>
    <property type="match status" value="1"/>
</dbReference>
<dbReference type="SUPFAM" id="SSF47473">
    <property type="entry name" value="EF-hand"/>
    <property type="match status" value="1"/>
</dbReference>
<feature type="region of interest" description="Disordered" evidence="7">
    <location>
        <begin position="417"/>
        <end position="455"/>
    </location>
</feature>
<evidence type="ECO:0000313" key="10">
    <source>
        <dbReference type="EMBL" id="WJZ98384.1"/>
    </source>
</evidence>
<protein>
    <recommendedName>
        <fullName evidence="12">Calcineurin subunit B</fullName>
    </recommendedName>
</protein>
<proteinExistence type="predicted"/>
<dbReference type="InterPro" id="IPR002048">
    <property type="entry name" value="EF_hand_dom"/>
</dbReference>
<evidence type="ECO:0000259" key="8">
    <source>
        <dbReference type="PROSITE" id="PS50222"/>
    </source>
</evidence>